<name>A0A4Q8L2S2_9STRE</name>
<feature type="domain" description="Aminoacyl-transfer RNA synthetases class-II family profile" evidence="9">
    <location>
        <begin position="13"/>
        <end position="319"/>
    </location>
</feature>
<dbReference type="Gene3D" id="3.30.930.10">
    <property type="entry name" value="Bira Bifunctional Protein, Domain 2"/>
    <property type="match status" value="1"/>
</dbReference>
<keyword evidence="4 7" id="KW-0547">Nucleotide-binding</keyword>
<evidence type="ECO:0000313" key="10">
    <source>
        <dbReference type="EMBL" id="TAA14506.1"/>
    </source>
</evidence>
<comment type="catalytic activity">
    <reaction evidence="7">
        <text>L-aspartate + NH4(+) + ATP = L-asparagine + AMP + diphosphate + H(+)</text>
        <dbReference type="Rhea" id="RHEA:11372"/>
        <dbReference type="ChEBI" id="CHEBI:15378"/>
        <dbReference type="ChEBI" id="CHEBI:28938"/>
        <dbReference type="ChEBI" id="CHEBI:29991"/>
        <dbReference type="ChEBI" id="CHEBI:30616"/>
        <dbReference type="ChEBI" id="CHEBI:33019"/>
        <dbReference type="ChEBI" id="CHEBI:58048"/>
        <dbReference type="ChEBI" id="CHEBI:456215"/>
        <dbReference type="EC" id="6.3.1.1"/>
    </reaction>
</comment>
<evidence type="ECO:0000256" key="5">
    <source>
        <dbReference type="ARBA" id="ARBA00022840"/>
    </source>
</evidence>
<dbReference type="PROSITE" id="PS50862">
    <property type="entry name" value="AA_TRNA_LIGASE_II"/>
    <property type="match status" value="1"/>
</dbReference>
<dbReference type="EMBL" id="SHGT01000008">
    <property type="protein sequence ID" value="TAA14506.1"/>
    <property type="molecule type" value="Genomic_DNA"/>
</dbReference>
<gene>
    <name evidence="7" type="primary">asnA</name>
    <name evidence="10" type="ORF">EXW74_02625</name>
</gene>
<evidence type="ECO:0000256" key="2">
    <source>
        <dbReference type="ARBA" id="ARBA00022598"/>
    </source>
</evidence>
<proteinExistence type="inferred from homology"/>
<keyword evidence="1 7" id="KW-0963">Cytoplasm</keyword>
<organism evidence="10 11">
    <name type="scientific">Streptococcus parasuis</name>
    <dbReference type="NCBI Taxonomy" id="1501662"/>
    <lineage>
        <taxon>Bacteria</taxon>
        <taxon>Bacillati</taxon>
        <taxon>Bacillota</taxon>
        <taxon>Bacilli</taxon>
        <taxon>Lactobacillales</taxon>
        <taxon>Streptococcaceae</taxon>
        <taxon>Streptococcus</taxon>
    </lineage>
</organism>
<comment type="pathway">
    <text evidence="7">Amino-acid biosynthesis; L-asparagine biosynthesis; L-asparagine from L-aspartate (ammonia route): step 1/1.</text>
</comment>
<dbReference type="GO" id="GO:0070981">
    <property type="term" value="P:L-asparagine biosynthetic process"/>
    <property type="evidence" value="ECO:0007669"/>
    <property type="project" value="UniProtKB-UniRule"/>
</dbReference>
<dbReference type="GO" id="GO:0005829">
    <property type="term" value="C:cytosol"/>
    <property type="evidence" value="ECO:0007669"/>
    <property type="project" value="TreeGrafter"/>
</dbReference>
<dbReference type="InterPro" id="IPR004618">
    <property type="entry name" value="AsnA"/>
</dbReference>
<evidence type="ECO:0000256" key="4">
    <source>
        <dbReference type="ARBA" id="ARBA00022741"/>
    </source>
</evidence>
<dbReference type="Proteomes" id="UP000291525">
    <property type="component" value="Unassembled WGS sequence"/>
</dbReference>
<dbReference type="OrthoDB" id="9766088at2"/>
<evidence type="ECO:0000256" key="3">
    <source>
        <dbReference type="ARBA" id="ARBA00022605"/>
    </source>
</evidence>
<dbReference type="CDD" id="cd00645">
    <property type="entry name" value="AsnA"/>
    <property type="match status" value="1"/>
</dbReference>
<dbReference type="HAMAP" id="MF_00555">
    <property type="entry name" value="AsnA"/>
    <property type="match status" value="1"/>
</dbReference>
<keyword evidence="2 7" id="KW-0436">Ligase</keyword>
<evidence type="ECO:0000256" key="1">
    <source>
        <dbReference type="ARBA" id="ARBA00022490"/>
    </source>
</evidence>
<sequence>MKKSFIHQQEEISFVKNTFTQYLKDKLDIVEVQGPILSRVGDGMQDNLSGVENAVTVNVKLIPDATYEVVHSLAKWKRHTLARFGFQEGEGLFVHMKALRPDEDSLDPIHSVYVDQWDWEKVIPDGRRNLAYLKETVEQIYKAIRLTELAVEARYDIESVLPKKITFIHTEDLVKNFPDLTPKERENVVAKEYGAVFLIGIGGELADGKPHDGRAPDYDDWTSPSEAGYKGLNGDILVWNEVLGSAFEISSMGIRVDEEALKRQVAITGDEDRLEYDWHRALLNGLFPLTIGGGIGQSRLAMFLLRKKHIGEVQSSVWPQDVRDTFENIL</sequence>
<dbReference type="UniPathway" id="UPA00134">
    <property type="reaction ID" value="UER00194"/>
</dbReference>
<dbReference type="RefSeq" id="WP_130554582.1">
    <property type="nucleotide sequence ID" value="NZ_SHGT01000008.1"/>
</dbReference>
<dbReference type="PIRSF" id="PIRSF001555">
    <property type="entry name" value="Asp_ammon_ligase"/>
    <property type="match status" value="1"/>
</dbReference>
<comment type="subcellular location">
    <subcellularLocation>
        <location evidence="7">Cytoplasm</location>
    </subcellularLocation>
</comment>
<evidence type="ECO:0000259" key="9">
    <source>
        <dbReference type="PROSITE" id="PS50862"/>
    </source>
</evidence>
<dbReference type="Pfam" id="PF03590">
    <property type="entry name" value="AsnA"/>
    <property type="match status" value="1"/>
</dbReference>
<comment type="caution">
    <text evidence="10">The sequence shown here is derived from an EMBL/GenBank/DDBJ whole genome shotgun (WGS) entry which is preliminary data.</text>
</comment>
<reference evidence="10 11" key="1">
    <citation type="submission" date="2019-02" db="EMBL/GenBank/DDBJ databases">
        <title>First genome of the species Streptococcus parasuis.</title>
        <authorList>
            <person name="Stevens M.J.A."/>
            <person name="Stephan R."/>
        </authorList>
    </citation>
    <scope>NUCLEOTIDE SEQUENCE [LARGE SCALE GENOMIC DNA]</scope>
    <source>
        <strain evidence="10 11">4253</strain>
    </source>
</reference>
<dbReference type="NCBIfam" id="TIGR00669">
    <property type="entry name" value="asnA"/>
    <property type="match status" value="1"/>
</dbReference>
<dbReference type="SUPFAM" id="SSF55681">
    <property type="entry name" value="Class II aaRS and biotin synthetases"/>
    <property type="match status" value="1"/>
</dbReference>
<dbReference type="PANTHER" id="PTHR30073">
    <property type="entry name" value="ASPARTATE--AMMONIA LIGASE"/>
    <property type="match status" value="1"/>
</dbReference>
<dbReference type="GO" id="GO:0140096">
    <property type="term" value="F:catalytic activity, acting on a protein"/>
    <property type="evidence" value="ECO:0007669"/>
    <property type="project" value="UniProtKB-ARBA"/>
</dbReference>
<evidence type="ECO:0000313" key="11">
    <source>
        <dbReference type="Proteomes" id="UP000291525"/>
    </source>
</evidence>
<accession>A0A4Q8L2S2</accession>
<dbReference type="GO" id="GO:0016740">
    <property type="term" value="F:transferase activity"/>
    <property type="evidence" value="ECO:0007669"/>
    <property type="project" value="UniProtKB-ARBA"/>
</dbReference>
<dbReference type="GO" id="GO:0004071">
    <property type="term" value="F:aspartate-ammonia ligase activity"/>
    <property type="evidence" value="ECO:0007669"/>
    <property type="project" value="UniProtKB-UniRule"/>
</dbReference>
<dbReference type="InterPro" id="IPR045864">
    <property type="entry name" value="aa-tRNA-synth_II/BPL/LPL"/>
</dbReference>
<keyword evidence="5 7" id="KW-0067">ATP-binding</keyword>
<dbReference type="InterPro" id="IPR006195">
    <property type="entry name" value="aa-tRNA-synth_II"/>
</dbReference>
<keyword evidence="6 7" id="KW-0061">Asparagine biosynthesis</keyword>
<dbReference type="AlphaFoldDB" id="A0A4Q8L2S2"/>
<keyword evidence="3 7" id="KW-0028">Amino-acid biosynthesis</keyword>
<evidence type="ECO:0000256" key="8">
    <source>
        <dbReference type="NCBIfam" id="TIGR00669"/>
    </source>
</evidence>
<dbReference type="GO" id="GO:0005524">
    <property type="term" value="F:ATP binding"/>
    <property type="evidence" value="ECO:0007669"/>
    <property type="project" value="UniProtKB-UniRule"/>
</dbReference>
<protein>
    <recommendedName>
        <fullName evidence="7 8">Aspartate--ammonia ligase</fullName>
        <ecNumber evidence="7 8">6.3.1.1</ecNumber>
    </recommendedName>
    <alternativeName>
        <fullName evidence="7">Asparagine synthetase A</fullName>
    </alternativeName>
</protein>
<comment type="similarity">
    <text evidence="7">Belongs to the class-II aminoacyl-tRNA synthetase family. AsnA subfamily.</text>
</comment>
<evidence type="ECO:0000256" key="6">
    <source>
        <dbReference type="ARBA" id="ARBA00022888"/>
    </source>
</evidence>
<evidence type="ECO:0000256" key="7">
    <source>
        <dbReference type="HAMAP-Rule" id="MF_00555"/>
    </source>
</evidence>
<dbReference type="PANTHER" id="PTHR30073:SF5">
    <property type="entry name" value="ASPARTATE--AMMONIA LIGASE"/>
    <property type="match status" value="1"/>
</dbReference>
<dbReference type="EC" id="6.3.1.1" evidence="7 8"/>